<dbReference type="Proteomes" id="UP000800082">
    <property type="component" value="Unassembled WGS sequence"/>
</dbReference>
<dbReference type="RefSeq" id="XP_033453141.1">
    <property type="nucleotide sequence ID" value="XM_033588614.1"/>
</dbReference>
<protein>
    <submittedName>
        <fullName evidence="1">Uncharacterized protein</fullName>
    </submittedName>
</protein>
<dbReference type="AlphaFoldDB" id="A0A6A5RZ59"/>
<dbReference type="EMBL" id="ML978958">
    <property type="protein sequence ID" value="KAF1932893.1"/>
    <property type="molecule type" value="Genomic_DNA"/>
</dbReference>
<reference evidence="1" key="1">
    <citation type="journal article" date="2020" name="Stud. Mycol.">
        <title>101 Dothideomycetes genomes: a test case for predicting lifestyles and emergence of pathogens.</title>
        <authorList>
            <person name="Haridas S."/>
            <person name="Albert R."/>
            <person name="Binder M."/>
            <person name="Bloem J."/>
            <person name="Labutti K."/>
            <person name="Salamov A."/>
            <person name="Andreopoulos B."/>
            <person name="Baker S."/>
            <person name="Barry K."/>
            <person name="Bills G."/>
            <person name="Bluhm B."/>
            <person name="Cannon C."/>
            <person name="Castanera R."/>
            <person name="Culley D."/>
            <person name="Daum C."/>
            <person name="Ezra D."/>
            <person name="Gonzalez J."/>
            <person name="Henrissat B."/>
            <person name="Kuo A."/>
            <person name="Liang C."/>
            <person name="Lipzen A."/>
            <person name="Lutzoni F."/>
            <person name="Magnuson J."/>
            <person name="Mondo S."/>
            <person name="Nolan M."/>
            <person name="Ohm R."/>
            <person name="Pangilinan J."/>
            <person name="Park H.-J."/>
            <person name="Ramirez L."/>
            <person name="Alfaro M."/>
            <person name="Sun H."/>
            <person name="Tritt A."/>
            <person name="Yoshinaga Y."/>
            <person name="Zwiers L.-H."/>
            <person name="Turgeon B."/>
            <person name="Goodwin S."/>
            <person name="Spatafora J."/>
            <person name="Crous P."/>
            <person name="Grigoriev I."/>
        </authorList>
    </citation>
    <scope>NUCLEOTIDE SEQUENCE</scope>
    <source>
        <strain evidence="1">CBS 183.55</strain>
    </source>
</reference>
<evidence type="ECO:0000313" key="1">
    <source>
        <dbReference type="EMBL" id="KAF1932893.1"/>
    </source>
</evidence>
<organism evidence="1 2">
    <name type="scientific">Didymella exigua CBS 183.55</name>
    <dbReference type="NCBI Taxonomy" id="1150837"/>
    <lineage>
        <taxon>Eukaryota</taxon>
        <taxon>Fungi</taxon>
        <taxon>Dikarya</taxon>
        <taxon>Ascomycota</taxon>
        <taxon>Pezizomycotina</taxon>
        <taxon>Dothideomycetes</taxon>
        <taxon>Pleosporomycetidae</taxon>
        <taxon>Pleosporales</taxon>
        <taxon>Pleosporineae</taxon>
        <taxon>Didymellaceae</taxon>
        <taxon>Didymella</taxon>
    </lineage>
</organism>
<name>A0A6A5RZ59_9PLEO</name>
<gene>
    <name evidence="1" type="ORF">M421DRAFT_251934</name>
</gene>
<accession>A0A6A5RZ59</accession>
<proteinExistence type="predicted"/>
<sequence>MQNGWCVLRVLMHSRTQFDLFGCQFLTISEHNYSALRLLRLSSDRLLHRTEPGFVQVLSAVTCSVFIPDHFFWALATGSTISTDFVTNLISTFQAYFRLKRPSISFEDGYGPKARLTGHNLFTVTSRIVHLHLARRHSSVSQTERNNRLQQDGAGM</sequence>
<evidence type="ECO:0000313" key="2">
    <source>
        <dbReference type="Proteomes" id="UP000800082"/>
    </source>
</evidence>
<keyword evidence="2" id="KW-1185">Reference proteome</keyword>
<dbReference type="GeneID" id="54346261"/>